<gene>
    <name evidence="1" type="ORF">DID88_000628</name>
</gene>
<keyword evidence="2" id="KW-1185">Reference proteome</keyword>
<reference evidence="1 2" key="1">
    <citation type="submission" date="2018-06" db="EMBL/GenBank/DDBJ databases">
        <title>Genome Sequence of the Brown Rot Fungal Pathogen Monilinia fructigena.</title>
        <authorList>
            <person name="Landi L."/>
            <person name="De Miccolis Angelini R.M."/>
            <person name="Pollastro S."/>
            <person name="Abate D."/>
            <person name="Faretra F."/>
            <person name="Romanazzi G."/>
        </authorList>
    </citation>
    <scope>NUCLEOTIDE SEQUENCE [LARGE SCALE GENOMIC DNA]</scope>
    <source>
        <strain evidence="1 2">Mfrg269</strain>
    </source>
</reference>
<name>A0A395II47_9HELO</name>
<organism evidence="1 2">
    <name type="scientific">Monilinia fructigena</name>
    <dbReference type="NCBI Taxonomy" id="38457"/>
    <lineage>
        <taxon>Eukaryota</taxon>
        <taxon>Fungi</taxon>
        <taxon>Dikarya</taxon>
        <taxon>Ascomycota</taxon>
        <taxon>Pezizomycotina</taxon>
        <taxon>Leotiomycetes</taxon>
        <taxon>Helotiales</taxon>
        <taxon>Sclerotiniaceae</taxon>
        <taxon>Monilinia</taxon>
    </lineage>
</organism>
<evidence type="ECO:0000313" key="1">
    <source>
        <dbReference type="EMBL" id="RAL60002.1"/>
    </source>
</evidence>
<proteinExistence type="predicted"/>
<evidence type="ECO:0000313" key="2">
    <source>
        <dbReference type="Proteomes" id="UP000249056"/>
    </source>
</evidence>
<accession>A0A395II47</accession>
<sequence length="68" mass="7529">MALYWSGAGAICWHPVLSTINSLSKPVKEESLTEQHVRMSSLRPSSHTASCVRIYRSQVPSHQGFSSL</sequence>
<dbReference type="Proteomes" id="UP000249056">
    <property type="component" value="Unassembled WGS sequence"/>
</dbReference>
<dbReference type="EMBL" id="QKRW01000045">
    <property type="protein sequence ID" value="RAL60002.1"/>
    <property type="molecule type" value="Genomic_DNA"/>
</dbReference>
<protein>
    <submittedName>
        <fullName evidence="1">Uncharacterized protein</fullName>
    </submittedName>
</protein>
<comment type="caution">
    <text evidence="1">The sequence shown here is derived from an EMBL/GenBank/DDBJ whole genome shotgun (WGS) entry which is preliminary data.</text>
</comment>
<dbReference type="AlphaFoldDB" id="A0A395II47"/>